<protein>
    <submittedName>
        <fullName evidence="5">Response regulator protein TodT</fullName>
    </submittedName>
</protein>
<dbReference type="PROSITE" id="PS50043">
    <property type="entry name" value="HTH_LUXR_2"/>
    <property type="match status" value="1"/>
</dbReference>
<dbReference type="InterPro" id="IPR001789">
    <property type="entry name" value="Sig_transdc_resp-reg_receiver"/>
</dbReference>
<dbReference type="CDD" id="cd00156">
    <property type="entry name" value="REC"/>
    <property type="match status" value="1"/>
</dbReference>
<evidence type="ECO:0000259" key="4">
    <source>
        <dbReference type="PROSITE" id="PS50110"/>
    </source>
</evidence>
<evidence type="ECO:0000256" key="2">
    <source>
        <dbReference type="ARBA" id="ARBA00023125"/>
    </source>
</evidence>
<dbReference type="PANTHER" id="PTHR44591">
    <property type="entry name" value="STRESS RESPONSE REGULATOR PROTEIN 1"/>
    <property type="match status" value="1"/>
</dbReference>
<dbReference type="GO" id="GO:0006355">
    <property type="term" value="P:regulation of DNA-templated transcription"/>
    <property type="evidence" value="ECO:0007669"/>
    <property type="project" value="InterPro"/>
</dbReference>
<dbReference type="CDD" id="cd06170">
    <property type="entry name" value="LuxR_C_like"/>
    <property type="match status" value="1"/>
</dbReference>
<dbReference type="Gene3D" id="3.40.50.2300">
    <property type="match status" value="2"/>
</dbReference>
<dbReference type="EMBL" id="MLJW01000618">
    <property type="protein sequence ID" value="OIQ84433.1"/>
    <property type="molecule type" value="Genomic_DNA"/>
</dbReference>
<gene>
    <name evidence="5" type="primary">todT_2</name>
    <name evidence="5" type="ORF">GALL_337430</name>
</gene>
<dbReference type="SUPFAM" id="SSF52172">
    <property type="entry name" value="CheY-like"/>
    <property type="match status" value="2"/>
</dbReference>
<organism evidence="5">
    <name type="scientific">mine drainage metagenome</name>
    <dbReference type="NCBI Taxonomy" id="410659"/>
    <lineage>
        <taxon>unclassified sequences</taxon>
        <taxon>metagenomes</taxon>
        <taxon>ecological metagenomes</taxon>
    </lineage>
</organism>
<dbReference type="GO" id="GO:0003677">
    <property type="term" value="F:DNA binding"/>
    <property type="evidence" value="ECO:0007669"/>
    <property type="project" value="UniProtKB-KW"/>
</dbReference>
<name>A0A1J5QLM3_9ZZZZ</name>
<proteinExistence type="predicted"/>
<feature type="domain" description="Response regulatory" evidence="4">
    <location>
        <begin position="133"/>
        <end position="251"/>
    </location>
</feature>
<feature type="domain" description="HTH luxR-type" evidence="3">
    <location>
        <begin position="270"/>
        <end position="335"/>
    </location>
</feature>
<dbReference type="AlphaFoldDB" id="A0A1J5QLM3"/>
<dbReference type="GO" id="GO:0000160">
    <property type="term" value="P:phosphorelay signal transduction system"/>
    <property type="evidence" value="ECO:0007669"/>
    <property type="project" value="InterPro"/>
</dbReference>
<accession>A0A1J5QLM3</accession>
<dbReference type="SMART" id="SM00421">
    <property type="entry name" value="HTH_LUXR"/>
    <property type="match status" value="1"/>
</dbReference>
<dbReference type="InterPro" id="IPR050595">
    <property type="entry name" value="Bact_response_regulator"/>
</dbReference>
<dbReference type="Gene3D" id="1.10.10.10">
    <property type="entry name" value="Winged helix-like DNA-binding domain superfamily/Winged helix DNA-binding domain"/>
    <property type="match status" value="1"/>
</dbReference>
<dbReference type="InterPro" id="IPR011006">
    <property type="entry name" value="CheY-like_superfamily"/>
</dbReference>
<keyword evidence="1" id="KW-0597">Phosphoprotein</keyword>
<evidence type="ECO:0000259" key="3">
    <source>
        <dbReference type="PROSITE" id="PS50043"/>
    </source>
</evidence>
<dbReference type="SMART" id="SM00448">
    <property type="entry name" value="REC"/>
    <property type="match status" value="1"/>
</dbReference>
<evidence type="ECO:0000256" key="1">
    <source>
        <dbReference type="ARBA" id="ARBA00022553"/>
    </source>
</evidence>
<dbReference type="Pfam" id="PF00196">
    <property type="entry name" value="GerE"/>
    <property type="match status" value="1"/>
</dbReference>
<reference evidence="5" key="1">
    <citation type="submission" date="2016-10" db="EMBL/GenBank/DDBJ databases">
        <title>Sequence of Gallionella enrichment culture.</title>
        <authorList>
            <person name="Poehlein A."/>
            <person name="Muehling M."/>
            <person name="Daniel R."/>
        </authorList>
    </citation>
    <scope>NUCLEOTIDE SEQUENCE</scope>
</reference>
<dbReference type="InterPro" id="IPR036388">
    <property type="entry name" value="WH-like_DNA-bd_sf"/>
</dbReference>
<dbReference type="PROSITE" id="PS50110">
    <property type="entry name" value="RESPONSE_REGULATORY"/>
    <property type="match status" value="2"/>
</dbReference>
<dbReference type="SUPFAM" id="SSF46894">
    <property type="entry name" value="C-terminal effector domain of the bipartite response regulators"/>
    <property type="match status" value="1"/>
</dbReference>
<feature type="domain" description="Response regulatory" evidence="4">
    <location>
        <begin position="3"/>
        <end position="123"/>
    </location>
</feature>
<dbReference type="InterPro" id="IPR000792">
    <property type="entry name" value="Tscrpt_reg_LuxR_C"/>
</dbReference>
<keyword evidence="2" id="KW-0238">DNA-binding</keyword>
<sequence>MTFILCVDPSASYCALVTRLARNAGAGVIVCDDSRTALNHLNASDGRVCILMIVADQIGHDETGLDLIRSTRLLAHLATMPILFIMNDRDPDLAFSAMQAGATEIALRSDGPLLVNLIKEFSSPVHEQIQTGRALLVEDSESQAEYVEQLCHALGLDVDCCVSMNEGIECLKRNDYQIALIDIVLHDVGSGLALVRHIRQLPPPRSRMPVLVMSGFQDEARRIEAFRVGTDDFISKPFTEEEFVWRLHRIIRAYNNHGHDQRDIASPDLLKWQQRGLSLRESQVCAALIRGLNDKQIAADLQISFWTVRTHISSIFIKLGVINRRELMARYLSTPGK</sequence>
<dbReference type="PRINTS" id="PR00038">
    <property type="entry name" value="HTHLUXR"/>
</dbReference>
<evidence type="ECO:0000313" key="5">
    <source>
        <dbReference type="EMBL" id="OIQ84433.1"/>
    </source>
</evidence>
<comment type="caution">
    <text evidence="5">The sequence shown here is derived from an EMBL/GenBank/DDBJ whole genome shotgun (WGS) entry which is preliminary data.</text>
</comment>
<dbReference type="InterPro" id="IPR016032">
    <property type="entry name" value="Sig_transdc_resp-reg_C-effctor"/>
</dbReference>
<dbReference type="PANTHER" id="PTHR44591:SF3">
    <property type="entry name" value="RESPONSE REGULATORY DOMAIN-CONTAINING PROTEIN"/>
    <property type="match status" value="1"/>
</dbReference>
<dbReference type="Pfam" id="PF00072">
    <property type="entry name" value="Response_reg"/>
    <property type="match status" value="1"/>
</dbReference>